<dbReference type="InterPro" id="IPR036291">
    <property type="entry name" value="NAD(P)-bd_dom_sf"/>
</dbReference>
<comment type="similarity">
    <text evidence="1">Belongs to the short-chain dehydrogenases/reductases (SDR) family.</text>
</comment>
<dbReference type="EMBL" id="AP027735">
    <property type="protein sequence ID" value="BDZ56455.1"/>
    <property type="molecule type" value="Genomic_DNA"/>
</dbReference>
<dbReference type="InterPro" id="IPR023981">
    <property type="entry name" value="MftF"/>
</dbReference>
<dbReference type="PROSITE" id="PS00061">
    <property type="entry name" value="ADH_SHORT"/>
    <property type="match status" value="1"/>
</dbReference>
<evidence type="ECO:0000313" key="4">
    <source>
        <dbReference type="Proteomes" id="UP001321421"/>
    </source>
</evidence>
<dbReference type="PANTHER" id="PTHR42760">
    <property type="entry name" value="SHORT-CHAIN DEHYDROGENASES/REDUCTASES FAMILY MEMBER"/>
    <property type="match status" value="1"/>
</dbReference>
<dbReference type="Pfam" id="PF00535">
    <property type="entry name" value="Glycos_transf_2"/>
    <property type="match status" value="1"/>
</dbReference>
<gene>
    <name evidence="3" type="ORF">GCM10025872_01120</name>
</gene>
<dbReference type="Gene3D" id="3.90.550.10">
    <property type="entry name" value="Spore Coat Polysaccharide Biosynthesis Protein SpsA, Chain A"/>
    <property type="match status" value="1"/>
</dbReference>
<dbReference type="Pfam" id="PF00106">
    <property type="entry name" value="adh_short"/>
    <property type="match status" value="1"/>
</dbReference>
<dbReference type="RefSeq" id="WP_289231999.1">
    <property type="nucleotide sequence ID" value="NZ_AP027735.1"/>
</dbReference>
<dbReference type="SUPFAM" id="SSF53448">
    <property type="entry name" value="Nucleotide-diphospho-sugar transferases"/>
    <property type="match status" value="1"/>
</dbReference>
<feature type="domain" description="Glycosyltransferase 2-like" evidence="2">
    <location>
        <begin position="348"/>
        <end position="456"/>
    </location>
</feature>
<dbReference type="InterPro" id="IPR001173">
    <property type="entry name" value="Glyco_trans_2-like"/>
</dbReference>
<dbReference type="InterPro" id="IPR002347">
    <property type="entry name" value="SDR_fam"/>
</dbReference>
<dbReference type="PRINTS" id="PR00081">
    <property type="entry name" value="GDHRDH"/>
</dbReference>
<evidence type="ECO:0000259" key="2">
    <source>
        <dbReference type="Pfam" id="PF00535"/>
    </source>
</evidence>
<dbReference type="PANTHER" id="PTHR42760:SF78">
    <property type="entry name" value="3-OXOACYL-[ACYL-CARRIER-PROTEIN] REDUCTASE [NADH]"/>
    <property type="match status" value="1"/>
</dbReference>
<keyword evidence="4" id="KW-1185">Reference proteome</keyword>
<name>A0ABN6YGH7_9MICO</name>
<dbReference type="NCBIfam" id="NF040491">
    <property type="entry name" value="SDR_subfam_4"/>
    <property type="match status" value="1"/>
</dbReference>
<evidence type="ECO:0000256" key="1">
    <source>
        <dbReference type="ARBA" id="ARBA00006484"/>
    </source>
</evidence>
<dbReference type="NCBIfam" id="TIGR03965">
    <property type="entry name" value="mycofact_glyco"/>
    <property type="match status" value="1"/>
</dbReference>
<evidence type="ECO:0000313" key="3">
    <source>
        <dbReference type="EMBL" id="BDZ56455.1"/>
    </source>
</evidence>
<reference evidence="4" key="1">
    <citation type="journal article" date="2019" name="Int. J. Syst. Evol. Microbiol.">
        <title>The Global Catalogue of Microorganisms (GCM) 10K type strain sequencing project: providing services to taxonomists for standard genome sequencing and annotation.</title>
        <authorList>
            <consortium name="The Broad Institute Genomics Platform"/>
            <consortium name="The Broad Institute Genome Sequencing Center for Infectious Disease"/>
            <person name="Wu L."/>
            <person name="Ma J."/>
        </authorList>
    </citation>
    <scope>NUCLEOTIDE SEQUENCE [LARGE SCALE GENOMIC DNA]</scope>
    <source>
        <strain evidence="4">NBRC 110608</strain>
    </source>
</reference>
<dbReference type="InterPro" id="IPR029044">
    <property type="entry name" value="Nucleotide-diphossugar_trans"/>
</dbReference>
<proteinExistence type="inferred from homology"/>
<dbReference type="CDD" id="cd05233">
    <property type="entry name" value="SDR_c"/>
    <property type="match status" value="1"/>
</dbReference>
<sequence>MSAGVGRVTVLAGGGRGIGAATARLLAERGHQVAVLDAFGLEDDLYPLASEADRVALQQIPGVTTHAVDLRDTDETAGTVAEVVASHGHVDAVVALAGAVAGGARVWETEPALLEALLRANTLTAWNLAVAAVPHLLERPAQARPTYVGVGSVAGSQGLFGLGAYVVAKHAVVGLVRALAADLVGTSVTACGVAPGSTDTPMLRRTAGLYGLDDVVELAQDMQGRQPLPAGDLAEVIAFAAQTGRALHGAVLRADGGSVMADATALPLGYRVRLGATTHRCGDGRTLFGGTGTILRLRPAALAHLDTAGTVRVHDATSAALARLLLDRGLATPCWPGDAASAPPDELTVVVPVLDRPVQLERLLRSLGDHPVVVVDDGSRDAAAIRVVCRRHGAELLRHNETRGPAAARNTGLRAVTTPLVAFVDSDVVLAAESLVRLQRHLDDPRVGIVAPRVRGLVERGGALQRYEAARSSLDLGPDPALVQPHARVAYVPSAMLLARRAALGDGFDETMPVAEDVDLVWRVGRDWAVRYEPGAVVRHEHRTSARSWFARKACYGNGAALLAARHGRAVAPAVLTPWTAAVTVGLLAQRRWSPAVVTVATLAAQRGLARRLDFAEHPQRAAAELTAAGLRATLLQTASAVTRHYVPLTLALAPFSARARRAYVVAAVAGGLADHHSVRPGIDPVRYVGLRALDDLAYGLGLWQGVVQQRSIGALIPLLRRRSRGDNEHPRKGMDP</sequence>
<dbReference type="SUPFAM" id="SSF51735">
    <property type="entry name" value="NAD(P)-binding Rossmann-fold domains"/>
    <property type="match status" value="1"/>
</dbReference>
<dbReference type="Proteomes" id="UP001321421">
    <property type="component" value="Chromosome"/>
</dbReference>
<protein>
    <recommendedName>
        <fullName evidence="2">Glycosyltransferase 2-like domain-containing protein</fullName>
    </recommendedName>
</protein>
<dbReference type="Gene3D" id="3.40.50.720">
    <property type="entry name" value="NAD(P)-binding Rossmann-like Domain"/>
    <property type="match status" value="1"/>
</dbReference>
<accession>A0ABN6YGH7</accession>
<organism evidence="3 4">
    <name type="scientific">Barrientosiimonas endolithica</name>
    <dbReference type="NCBI Taxonomy" id="1535208"/>
    <lineage>
        <taxon>Bacteria</taxon>
        <taxon>Bacillati</taxon>
        <taxon>Actinomycetota</taxon>
        <taxon>Actinomycetes</taxon>
        <taxon>Micrococcales</taxon>
        <taxon>Dermacoccaceae</taxon>
        <taxon>Barrientosiimonas</taxon>
    </lineage>
</organism>
<dbReference type="InterPro" id="IPR020904">
    <property type="entry name" value="Sc_DH/Rdtase_CS"/>
</dbReference>